<sequence length="797" mass="91524">MAEEENLKKDILSEISNPIQIEGDPSTAKLTEKELIPANNEKEIFSDPELFKKVESALKAIPDSILKKNLFIIVCSLGSKFSHAEILDLMGSRITDRDRNYIASILEKRKYGELSVLFSFATNQGWNSAQVPQNKPEQNLINVPPHIEKASGALIKFNQRYLSESLSTFCQLSKINVIQSLQGTGKTELFLKLFGNDRIVYCSPIKELSRQARERHKKAGIEMANYEDFKNGGLSDYKGNIAICINSLHKLKPDNYKGAVVIFDEADQISNQLQSEIIKDQRSSVLKNFQSLVRNSHLSIFSSADIPASLLYLITDYLGYKDYYHYFNEYNPFAGRTLISYTDKNTFKANIENAISNGKACVAGLTKSTLINLEEELRQKFPEKKILLLMEENKYEEEQKKILTNPNLIQHLDVFLYTPVIASGVDISIKFSEKVFLFVDTNKTLNHFQAFQMVNRMRHFQDLHFFGLFSQKGGNIELYREKELIFADYRSKLAEIEINSHFGGDGKRFENSNFPPFDIHSMMVNSENEASKNGLREHFIQHCLERKFLFSTAKPLEFNAAAPKPRTRESVSKNELSADGILSARDISLSEAIEIKNSRNGTLQQRQELERYRLQKIISFRPGDSGSKKDLNKIARKTGSLILKYSHLKEYFIYAMDSFDLEMFESEIGKSDSQATKDPIQMRGKIYKEIFEKFPKPLLRKYFTGTDIVAIAWYLHTERENVDRYLSVRVDDGNMHDPLATLDQILRRFGVGLTTKVIGGSRHARINARDVSLLIRSYRRWWSAKKDFFLKKHMLLS</sequence>
<dbReference type="AlphaFoldDB" id="A0A2P1QUE9"/>
<dbReference type="InterPro" id="IPR049996">
    <property type="entry name" value="Slr7037-like"/>
</dbReference>
<dbReference type="InterPro" id="IPR027417">
    <property type="entry name" value="P-loop_NTPase"/>
</dbReference>
<evidence type="ECO:0000313" key="2">
    <source>
        <dbReference type="Proteomes" id="UP000033961"/>
    </source>
</evidence>
<gene>
    <name evidence="1" type="ORF">XB16_2204</name>
</gene>
<dbReference type="EMBL" id="CP027843">
    <property type="protein sequence ID" value="AVQ12530.1"/>
    <property type="molecule type" value="Genomic_DNA"/>
</dbReference>
<dbReference type="Gene3D" id="3.40.50.300">
    <property type="entry name" value="P-loop containing nucleotide triphosphate hydrolases"/>
    <property type="match status" value="1"/>
</dbReference>
<name>A0A2P1QUE9_9LEPT</name>
<reference evidence="1 2" key="1">
    <citation type="journal article" date="2015" name="Genome Announc.">
        <title>Draft Genome Sequences of Leptospira santarosai Strains U160, U164, and U233, Isolated from Asymptomatic Cattle.</title>
        <authorList>
            <person name="Kremer F.S."/>
            <person name="Eslabao M.R."/>
            <person name="Provisor M."/>
            <person name="Woloski R.D."/>
            <person name="Ramires O.V."/>
            <person name="Moreno L.Z."/>
            <person name="Moreno A.M."/>
            <person name="Hamond C."/>
            <person name="Lilenbaum W."/>
            <person name="Dellagostin O.A."/>
        </authorList>
    </citation>
    <scope>NUCLEOTIDE SEQUENCE [LARGE SCALE GENOMIC DNA]</scope>
    <source>
        <strain evidence="1 2">U160</strain>
    </source>
</reference>
<dbReference type="Proteomes" id="UP000033961">
    <property type="component" value="Chromosome I"/>
</dbReference>
<dbReference type="SUPFAM" id="SSF52540">
    <property type="entry name" value="P-loop containing nucleoside triphosphate hydrolases"/>
    <property type="match status" value="1"/>
</dbReference>
<accession>A0A2P1QUE9</accession>
<protein>
    <submittedName>
        <fullName evidence="1">Uncharacterized protein</fullName>
    </submittedName>
</protein>
<organism evidence="1 2">
    <name type="scientific">Leptospira santarosai</name>
    <dbReference type="NCBI Taxonomy" id="28183"/>
    <lineage>
        <taxon>Bacteria</taxon>
        <taxon>Pseudomonadati</taxon>
        <taxon>Spirochaetota</taxon>
        <taxon>Spirochaetia</taxon>
        <taxon>Leptospirales</taxon>
        <taxon>Leptospiraceae</taxon>
        <taxon>Leptospira</taxon>
    </lineage>
</organism>
<proteinExistence type="predicted"/>
<evidence type="ECO:0000313" key="1">
    <source>
        <dbReference type="EMBL" id="AVQ12530.1"/>
    </source>
</evidence>
<dbReference type="NCBIfam" id="NF042913">
    <property type="entry name" value="CyRepA1"/>
    <property type="match status" value="1"/>
</dbReference>